<comment type="caution">
    <text evidence="2">The sequence shown here is derived from an EMBL/GenBank/DDBJ whole genome shotgun (WGS) entry which is preliminary data.</text>
</comment>
<keyword evidence="1" id="KW-0732">Signal</keyword>
<dbReference type="InterPro" id="IPR043767">
    <property type="entry name" value="DUF5713"/>
</dbReference>
<evidence type="ECO:0000313" key="2">
    <source>
        <dbReference type="EMBL" id="GAA4943248.1"/>
    </source>
</evidence>
<dbReference type="RefSeq" id="WP_345421728.1">
    <property type="nucleotide sequence ID" value="NZ_AP031496.1"/>
</dbReference>
<evidence type="ECO:0000313" key="3">
    <source>
        <dbReference type="Proteomes" id="UP001409585"/>
    </source>
</evidence>
<organism evidence="2 3">
    <name type="scientific">Halioxenophilus aromaticivorans</name>
    <dbReference type="NCBI Taxonomy" id="1306992"/>
    <lineage>
        <taxon>Bacteria</taxon>
        <taxon>Pseudomonadati</taxon>
        <taxon>Pseudomonadota</taxon>
        <taxon>Gammaproteobacteria</taxon>
        <taxon>Alteromonadales</taxon>
        <taxon>Alteromonadaceae</taxon>
        <taxon>Halioxenophilus</taxon>
    </lineage>
</organism>
<keyword evidence="3" id="KW-1185">Reference proteome</keyword>
<dbReference type="Pfam" id="PF18977">
    <property type="entry name" value="DUF5713"/>
    <property type="match status" value="1"/>
</dbReference>
<dbReference type="EMBL" id="BAABLX010000017">
    <property type="protein sequence ID" value="GAA4943248.1"/>
    <property type="molecule type" value="Genomic_DNA"/>
</dbReference>
<proteinExistence type="predicted"/>
<accession>A0AAV3U2B7</accession>
<sequence>MNKEQMKKTLSILLFLLITASCSNEVGNVENPEIRSHSFLESMYMDDYYPKNLVNKSKNVLIKLCVDIEHTNPSTTEELLNITHAATDQFNELMYEFQDQGSDLETLAREAIASDIAFILSTYGYDIDIEDAIATREW</sequence>
<feature type="chain" id="PRO_5043752533" evidence="1">
    <location>
        <begin position="24"/>
        <end position="138"/>
    </location>
</feature>
<name>A0AAV3U2B7_9ALTE</name>
<evidence type="ECO:0000256" key="1">
    <source>
        <dbReference type="SAM" id="SignalP"/>
    </source>
</evidence>
<dbReference type="AlphaFoldDB" id="A0AAV3U2B7"/>
<protein>
    <submittedName>
        <fullName evidence="2">Uncharacterized protein</fullName>
    </submittedName>
</protein>
<gene>
    <name evidence="2" type="ORF">GCM10025791_22440</name>
</gene>
<dbReference type="Proteomes" id="UP001409585">
    <property type="component" value="Unassembled WGS sequence"/>
</dbReference>
<reference evidence="3" key="1">
    <citation type="journal article" date="2019" name="Int. J. Syst. Evol. Microbiol.">
        <title>The Global Catalogue of Microorganisms (GCM) 10K type strain sequencing project: providing services to taxonomists for standard genome sequencing and annotation.</title>
        <authorList>
            <consortium name="The Broad Institute Genomics Platform"/>
            <consortium name="The Broad Institute Genome Sequencing Center for Infectious Disease"/>
            <person name="Wu L."/>
            <person name="Ma J."/>
        </authorList>
    </citation>
    <scope>NUCLEOTIDE SEQUENCE [LARGE SCALE GENOMIC DNA]</scope>
    <source>
        <strain evidence="3">JCM 19134</strain>
    </source>
</reference>
<dbReference type="PROSITE" id="PS51257">
    <property type="entry name" value="PROKAR_LIPOPROTEIN"/>
    <property type="match status" value="1"/>
</dbReference>
<feature type="signal peptide" evidence="1">
    <location>
        <begin position="1"/>
        <end position="23"/>
    </location>
</feature>